<keyword evidence="1" id="KW-1133">Transmembrane helix</keyword>
<comment type="caution">
    <text evidence="2">The sequence shown here is derived from an EMBL/GenBank/DDBJ whole genome shotgun (WGS) entry which is preliminary data.</text>
</comment>
<gene>
    <name evidence="2" type="ORF">QUV96_09240</name>
</gene>
<evidence type="ECO:0008006" key="4">
    <source>
        <dbReference type="Google" id="ProtNLM"/>
    </source>
</evidence>
<reference evidence="3" key="1">
    <citation type="submission" date="2023-06" db="EMBL/GenBank/DDBJ databases">
        <title>Identification and characterization of horizontal gene transfer across gut microbiota members of farm animals based on homology search.</title>
        <authorList>
            <person name="Zeman M."/>
            <person name="Kubasova T."/>
            <person name="Jahodarova E."/>
            <person name="Nykrynova M."/>
            <person name="Rychlik I."/>
        </authorList>
    </citation>
    <scope>NUCLEOTIDE SEQUENCE [LARGE SCALE GENOMIC DNA]</scope>
    <source>
        <strain evidence="3">ET39</strain>
    </source>
</reference>
<keyword evidence="1" id="KW-0812">Transmembrane</keyword>
<protein>
    <recommendedName>
        <fullName evidence="4">CcmD family protein</fullName>
    </recommendedName>
</protein>
<keyword evidence="3" id="KW-1185">Reference proteome</keyword>
<evidence type="ECO:0000256" key="1">
    <source>
        <dbReference type="SAM" id="Phobius"/>
    </source>
</evidence>
<dbReference type="Proteomes" id="UP001529340">
    <property type="component" value="Unassembled WGS sequence"/>
</dbReference>
<reference evidence="2 3" key="2">
    <citation type="submission" date="2023-06" db="EMBL/GenBank/DDBJ databases">
        <title>Identification and characterization of horizontal gene transfer across gut microbiota members of farm animals based on homology search.</title>
        <authorList>
            <person name="Schwarzerova J."/>
            <person name="Nykrynova M."/>
            <person name="Jureckova K."/>
            <person name="Cejkova D."/>
            <person name="Rychlik I."/>
        </authorList>
    </citation>
    <scope>NUCLEOTIDE SEQUENCE [LARGE SCALE GENOMIC DNA]</scope>
    <source>
        <strain evidence="2 3">ET39</strain>
    </source>
</reference>
<accession>A0ABT7UDX0</accession>
<sequence>MGDSTGSMFYFFVWIILLYVVGMGIYTIFTQLKKRRKQRRLRKQEKR</sequence>
<evidence type="ECO:0000313" key="2">
    <source>
        <dbReference type="EMBL" id="MDM8157820.1"/>
    </source>
</evidence>
<dbReference type="RefSeq" id="WP_289608262.1">
    <property type="nucleotide sequence ID" value="NZ_JAUDCG010000046.1"/>
</dbReference>
<keyword evidence="1" id="KW-0472">Membrane</keyword>
<dbReference type="EMBL" id="JAUDCG010000046">
    <property type="protein sequence ID" value="MDM8157820.1"/>
    <property type="molecule type" value="Genomic_DNA"/>
</dbReference>
<proteinExistence type="predicted"/>
<evidence type="ECO:0000313" key="3">
    <source>
        <dbReference type="Proteomes" id="UP001529340"/>
    </source>
</evidence>
<feature type="transmembrane region" description="Helical" evidence="1">
    <location>
        <begin position="12"/>
        <end position="32"/>
    </location>
</feature>
<name>A0ABT7UDX0_9FIRM</name>
<organism evidence="2 3">
    <name type="scientific">Amedibacillus dolichus</name>
    <dbReference type="NCBI Taxonomy" id="31971"/>
    <lineage>
        <taxon>Bacteria</taxon>
        <taxon>Bacillati</taxon>
        <taxon>Bacillota</taxon>
        <taxon>Erysipelotrichia</taxon>
        <taxon>Erysipelotrichales</taxon>
        <taxon>Erysipelotrichaceae</taxon>
        <taxon>Amedibacillus</taxon>
    </lineage>
</organism>